<evidence type="ECO:0000256" key="4">
    <source>
        <dbReference type="ARBA" id="ARBA00022475"/>
    </source>
</evidence>
<sequence>MPPELLPAIALILFIASLIQGAVGFAFGLFALTFLTLLGLELTTSVPLLLTSGLAQLLVGVIKLREHIQYPPLIKGTAIRYITLPLGIFALGYLTSTIEKSQIEQLVGVLIFLIVLTQIIIRPAPQKNLHSFWTWLAFSASGFIAGMIAVGGPPIVLWVMAHEWTNKQIRSFLFASFLTTVPINALVLYLVLGDEILTPMFYGLAFSPLIALGSHLGVKIGHAFSTERLRSIAFGILAISSVSSIAGPLLH</sequence>
<keyword evidence="4 8" id="KW-1003">Cell membrane</keyword>
<feature type="transmembrane region" description="Helical" evidence="8">
    <location>
        <begin position="232"/>
        <end position="250"/>
    </location>
</feature>
<comment type="similarity">
    <text evidence="2 8">Belongs to the 4-toluene sulfonate uptake permease (TSUP) (TC 2.A.102) family.</text>
</comment>
<keyword evidence="7 8" id="KW-0472">Membrane</keyword>
<accession>A0ABT4LKL1</accession>
<gene>
    <name evidence="9" type="ORF">O4H49_12545</name>
</gene>
<organism evidence="9 10">
    <name type="scientific">Kiloniella laminariae</name>
    <dbReference type="NCBI Taxonomy" id="454162"/>
    <lineage>
        <taxon>Bacteria</taxon>
        <taxon>Pseudomonadati</taxon>
        <taxon>Pseudomonadota</taxon>
        <taxon>Alphaproteobacteria</taxon>
        <taxon>Rhodospirillales</taxon>
        <taxon>Kiloniellaceae</taxon>
        <taxon>Kiloniella</taxon>
    </lineage>
</organism>
<evidence type="ECO:0000256" key="2">
    <source>
        <dbReference type="ARBA" id="ARBA00009142"/>
    </source>
</evidence>
<protein>
    <recommendedName>
        <fullName evidence="8">Probable membrane transporter protein</fullName>
    </recommendedName>
</protein>
<name>A0ABT4LKL1_9PROT</name>
<evidence type="ECO:0000256" key="3">
    <source>
        <dbReference type="ARBA" id="ARBA00022448"/>
    </source>
</evidence>
<evidence type="ECO:0000313" key="9">
    <source>
        <dbReference type="EMBL" id="MCZ4281612.1"/>
    </source>
</evidence>
<feature type="transmembrane region" description="Helical" evidence="8">
    <location>
        <begin position="6"/>
        <end position="30"/>
    </location>
</feature>
<feature type="transmembrane region" description="Helical" evidence="8">
    <location>
        <begin position="103"/>
        <end position="121"/>
    </location>
</feature>
<evidence type="ECO:0000256" key="1">
    <source>
        <dbReference type="ARBA" id="ARBA00004651"/>
    </source>
</evidence>
<comment type="subcellular location">
    <subcellularLocation>
        <location evidence="1 8">Cell membrane</location>
        <topology evidence="1 8">Multi-pass membrane protein</topology>
    </subcellularLocation>
</comment>
<evidence type="ECO:0000256" key="6">
    <source>
        <dbReference type="ARBA" id="ARBA00022989"/>
    </source>
</evidence>
<dbReference type="RefSeq" id="WP_269423777.1">
    <property type="nucleotide sequence ID" value="NZ_JAPWGY010000004.1"/>
</dbReference>
<proteinExistence type="inferred from homology"/>
<feature type="transmembrane region" description="Helical" evidence="8">
    <location>
        <begin position="199"/>
        <end position="220"/>
    </location>
</feature>
<dbReference type="InterPro" id="IPR052017">
    <property type="entry name" value="TSUP"/>
</dbReference>
<dbReference type="PANTHER" id="PTHR30269:SF37">
    <property type="entry name" value="MEMBRANE TRANSPORTER PROTEIN"/>
    <property type="match status" value="1"/>
</dbReference>
<evidence type="ECO:0000256" key="5">
    <source>
        <dbReference type="ARBA" id="ARBA00022692"/>
    </source>
</evidence>
<dbReference type="EMBL" id="JAPWGY010000004">
    <property type="protein sequence ID" value="MCZ4281612.1"/>
    <property type="molecule type" value="Genomic_DNA"/>
</dbReference>
<evidence type="ECO:0000313" key="10">
    <source>
        <dbReference type="Proteomes" id="UP001069802"/>
    </source>
</evidence>
<keyword evidence="6 8" id="KW-1133">Transmembrane helix</keyword>
<feature type="transmembrane region" description="Helical" evidence="8">
    <location>
        <begin position="78"/>
        <end position="96"/>
    </location>
</feature>
<dbReference type="PANTHER" id="PTHR30269">
    <property type="entry name" value="TRANSMEMBRANE PROTEIN YFCA"/>
    <property type="match status" value="1"/>
</dbReference>
<evidence type="ECO:0000256" key="7">
    <source>
        <dbReference type="ARBA" id="ARBA00023136"/>
    </source>
</evidence>
<dbReference type="Pfam" id="PF01925">
    <property type="entry name" value="TauE"/>
    <property type="match status" value="1"/>
</dbReference>
<keyword evidence="10" id="KW-1185">Reference proteome</keyword>
<keyword evidence="5 8" id="KW-0812">Transmembrane</keyword>
<comment type="caution">
    <text evidence="9">The sequence shown here is derived from an EMBL/GenBank/DDBJ whole genome shotgun (WGS) entry which is preliminary data.</text>
</comment>
<evidence type="ECO:0000256" key="8">
    <source>
        <dbReference type="RuleBase" id="RU363041"/>
    </source>
</evidence>
<feature type="transmembrane region" description="Helical" evidence="8">
    <location>
        <begin position="133"/>
        <end position="160"/>
    </location>
</feature>
<feature type="transmembrane region" description="Helical" evidence="8">
    <location>
        <begin position="37"/>
        <end position="58"/>
    </location>
</feature>
<dbReference type="Proteomes" id="UP001069802">
    <property type="component" value="Unassembled WGS sequence"/>
</dbReference>
<dbReference type="InterPro" id="IPR002781">
    <property type="entry name" value="TM_pro_TauE-like"/>
</dbReference>
<reference evidence="9" key="1">
    <citation type="submission" date="2022-12" db="EMBL/GenBank/DDBJ databases">
        <title>Bacterial isolates from different developmental stages of Nematostella vectensis.</title>
        <authorList>
            <person name="Fraune S."/>
        </authorList>
    </citation>
    <scope>NUCLEOTIDE SEQUENCE</scope>
    <source>
        <strain evidence="9">G21630-S1</strain>
    </source>
</reference>
<keyword evidence="3" id="KW-0813">Transport</keyword>
<feature type="transmembrane region" description="Helical" evidence="8">
    <location>
        <begin position="172"/>
        <end position="193"/>
    </location>
</feature>